<protein>
    <submittedName>
        <fullName evidence="1">Uncharacterized protein</fullName>
    </submittedName>
</protein>
<dbReference type="RefSeq" id="WP_346043956.1">
    <property type="nucleotide sequence ID" value="NZ_BAAACP010000006.1"/>
</dbReference>
<evidence type="ECO:0000313" key="1">
    <source>
        <dbReference type="EMBL" id="GAA0863356.1"/>
    </source>
</evidence>
<reference evidence="1 2" key="1">
    <citation type="journal article" date="2019" name="Int. J. Syst. Evol. Microbiol.">
        <title>The Global Catalogue of Microorganisms (GCM) 10K type strain sequencing project: providing services to taxonomists for standard genome sequencing and annotation.</title>
        <authorList>
            <consortium name="The Broad Institute Genomics Platform"/>
            <consortium name="The Broad Institute Genome Sequencing Center for Infectious Disease"/>
            <person name="Wu L."/>
            <person name="Ma J."/>
        </authorList>
    </citation>
    <scope>NUCLEOTIDE SEQUENCE [LARGE SCALE GENOMIC DNA]</scope>
    <source>
        <strain evidence="1 2">JCM 6486</strain>
    </source>
</reference>
<evidence type="ECO:0000313" key="2">
    <source>
        <dbReference type="Proteomes" id="UP001400965"/>
    </source>
</evidence>
<dbReference type="Proteomes" id="UP001400965">
    <property type="component" value="Unassembled WGS sequence"/>
</dbReference>
<dbReference type="EMBL" id="BAAACP010000006">
    <property type="protein sequence ID" value="GAA0863356.1"/>
    <property type="molecule type" value="Genomic_DNA"/>
</dbReference>
<accession>A0ABN1M2K7</accession>
<name>A0ABN1M2K7_9FIRM</name>
<sequence length="66" mass="7781">MKLFDKVSIDALSKRDLLLIVKALEYTYENTNLEDFIDLRNSLIKELCFLTSTKEEVFVEYLESDN</sequence>
<gene>
    <name evidence="1" type="ORF">GCM10008917_12410</name>
</gene>
<keyword evidence="2" id="KW-1185">Reference proteome</keyword>
<comment type="caution">
    <text evidence="1">The sequence shown here is derived from an EMBL/GenBank/DDBJ whole genome shotgun (WGS) entry which is preliminary data.</text>
</comment>
<organism evidence="1 2">
    <name type="scientific">Paraclostridium tenue</name>
    <dbReference type="NCBI Taxonomy" id="1737"/>
    <lineage>
        <taxon>Bacteria</taxon>
        <taxon>Bacillati</taxon>
        <taxon>Bacillota</taxon>
        <taxon>Clostridia</taxon>
        <taxon>Peptostreptococcales</taxon>
        <taxon>Peptostreptococcaceae</taxon>
        <taxon>Paraclostridium</taxon>
    </lineage>
</organism>
<proteinExistence type="predicted"/>